<gene>
    <name evidence="3" type="ORF">BP00DRAFT_489177</name>
</gene>
<dbReference type="Gene3D" id="2.30.180.10">
    <property type="entry name" value="FAS1 domain"/>
    <property type="match status" value="1"/>
</dbReference>
<dbReference type="Proteomes" id="UP000248817">
    <property type="component" value="Unassembled WGS sequence"/>
</dbReference>
<feature type="domain" description="FAS1" evidence="2">
    <location>
        <begin position="43"/>
        <end position="182"/>
    </location>
</feature>
<keyword evidence="4" id="KW-1185">Reference proteome</keyword>
<evidence type="ECO:0000256" key="1">
    <source>
        <dbReference type="SAM" id="SignalP"/>
    </source>
</evidence>
<dbReference type="PANTHER" id="PTHR10900:SF77">
    <property type="entry name" value="FI19380P1"/>
    <property type="match status" value="1"/>
</dbReference>
<dbReference type="Pfam" id="PF02469">
    <property type="entry name" value="Fasciclin"/>
    <property type="match status" value="1"/>
</dbReference>
<dbReference type="PANTHER" id="PTHR10900">
    <property type="entry name" value="PERIOSTIN-RELATED"/>
    <property type="match status" value="1"/>
</dbReference>
<dbReference type="PROSITE" id="PS50213">
    <property type="entry name" value="FAS1"/>
    <property type="match status" value="1"/>
</dbReference>
<organism evidence="3 4">
    <name type="scientific">Aspergillus indologenus CBS 114.80</name>
    <dbReference type="NCBI Taxonomy" id="1450541"/>
    <lineage>
        <taxon>Eukaryota</taxon>
        <taxon>Fungi</taxon>
        <taxon>Dikarya</taxon>
        <taxon>Ascomycota</taxon>
        <taxon>Pezizomycotina</taxon>
        <taxon>Eurotiomycetes</taxon>
        <taxon>Eurotiomycetidae</taxon>
        <taxon>Eurotiales</taxon>
        <taxon>Aspergillaceae</taxon>
        <taxon>Aspergillus</taxon>
        <taxon>Aspergillus subgen. Circumdati</taxon>
    </lineage>
</organism>
<sequence>MNYLFLASYFLLPVTSGALSTTEDPLSYRNLAGSYIPPKSPNVTTLLEFINSRSDLSVLAEELQTIGGFSMAFDTEPTWSFTFFAPNNDAFELHTGTYFNKFKSTPKGEWWLGNTLLSHYVPNTNLSSSSFNETYQRFQTASYLYVGSQVQDGEIILNNVATVVEKDISITKGTIHIVDRILDPSAQIFETDLPKVSQSFIPGSCSNQALPYC</sequence>
<feature type="chain" id="PRO_5015865483" evidence="1">
    <location>
        <begin position="18"/>
        <end position="213"/>
    </location>
</feature>
<keyword evidence="1" id="KW-0732">Signal</keyword>
<evidence type="ECO:0000313" key="3">
    <source>
        <dbReference type="EMBL" id="PYI27859.1"/>
    </source>
</evidence>
<proteinExistence type="predicted"/>
<dbReference type="SMART" id="SM00554">
    <property type="entry name" value="FAS1"/>
    <property type="match status" value="1"/>
</dbReference>
<dbReference type="InterPro" id="IPR000782">
    <property type="entry name" value="FAS1_domain"/>
</dbReference>
<dbReference type="EMBL" id="KZ825560">
    <property type="protein sequence ID" value="PYI27859.1"/>
    <property type="molecule type" value="Genomic_DNA"/>
</dbReference>
<dbReference type="AlphaFoldDB" id="A0A2V5HTV6"/>
<protein>
    <submittedName>
        <fullName evidence="3">FAS1 domain-containing protein</fullName>
    </submittedName>
</protein>
<evidence type="ECO:0000313" key="4">
    <source>
        <dbReference type="Proteomes" id="UP000248817"/>
    </source>
</evidence>
<name>A0A2V5HTV6_9EURO</name>
<accession>A0A2V5HTV6</accession>
<evidence type="ECO:0000259" key="2">
    <source>
        <dbReference type="PROSITE" id="PS50213"/>
    </source>
</evidence>
<feature type="signal peptide" evidence="1">
    <location>
        <begin position="1"/>
        <end position="17"/>
    </location>
</feature>
<dbReference type="SUPFAM" id="SSF82153">
    <property type="entry name" value="FAS1 domain"/>
    <property type="match status" value="1"/>
</dbReference>
<dbReference type="InterPro" id="IPR050904">
    <property type="entry name" value="Adhesion/Biosynth-related"/>
</dbReference>
<reference evidence="3 4" key="1">
    <citation type="submission" date="2018-02" db="EMBL/GenBank/DDBJ databases">
        <title>The genomes of Aspergillus section Nigri reveals drivers in fungal speciation.</title>
        <authorList>
            <consortium name="DOE Joint Genome Institute"/>
            <person name="Vesth T.C."/>
            <person name="Nybo J."/>
            <person name="Theobald S."/>
            <person name="Brandl J."/>
            <person name="Frisvad J.C."/>
            <person name="Nielsen K.F."/>
            <person name="Lyhne E.K."/>
            <person name="Kogle M.E."/>
            <person name="Kuo A."/>
            <person name="Riley R."/>
            <person name="Clum A."/>
            <person name="Nolan M."/>
            <person name="Lipzen A."/>
            <person name="Salamov A."/>
            <person name="Henrissat B."/>
            <person name="Wiebenga A."/>
            <person name="De vries R.P."/>
            <person name="Grigoriev I.V."/>
            <person name="Mortensen U.H."/>
            <person name="Andersen M.R."/>
            <person name="Baker S.E."/>
        </authorList>
    </citation>
    <scope>NUCLEOTIDE SEQUENCE [LARGE SCALE GENOMIC DNA]</scope>
    <source>
        <strain evidence="3 4">CBS 114.80</strain>
    </source>
</reference>
<dbReference type="InterPro" id="IPR036378">
    <property type="entry name" value="FAS1_dom_sf"/>
</dbReference>